<dbReference type="InterPro" id="IPR016195">
    <property type="entry name" value="Pol/histidinol_Pase-like"/>
</dbReference>
<dbReference type="InterPro" id="IPR003141">
    <property type="entry name" value="Pol/His_phosphatase_N"/>
</dbReference>
<comment type="caution">
    <text evidence="3">The sequence shown here is derived from an EMBL/GenBank/DDBJ whole genome shotgun (WGS) entry which is preliminary data.</text>
</comment>
<evidence type="ECO:0000256" key="1">
    <source>
        <dbReference type="SAM" id="SignalP"/>
    </source>
</evidence>
<feature type="chain" id="PRO_5045094815" evidence="1">
    <location>
        <begin position="21"/>
        <end position="314"/>
    </location>
</feature>
<accession>A0ABS9SJ34</accession>
<dbReference type="InterPro" id="IPR004013">
    <property type="entry name" value="PHP_dom"/>
</dbReference>
<dbReference type="RefSeq" id="WP_240828780.1">
    <property type="nucleotide sequence ID" value="NZ_JAKWBL010000001.1"/>
</dbReference>
<keyword evidence="4" id="KW-1185">Reference proteome</keyword>
<dbReference type="Proteomes" id="UP001202248">
    <property type="component" value="Unassembled WGS sequence"/>
</dbReference>
<dbReference type="SUPFAM" id="SSF89550">
    <property type="entry name" value="PHP domain-like"/>
    <property type="match status" value="1"/>
</dbReference>
<dbReference type="EMBL" id="JAKWBL010000001">
    <property type="protein sequence ID" value="MCH5598381.1"/>
    <property type="molecule type" value="Genomic_DNA"/>
</dbReference>
<dbReference type="PANTHER" id="PTHR42924">
    <property type="entry name" value="EXONUCLEASE"/>
    <property type="match status" value="1"/>
</dbReference>
<gene>
    <name evidence="3" type="ORF">MKP09_10895</name>
</gene>
<keyword evidence="1" id="KW-0732">Signal</keyword>
<reference evidence="3 4" key="1">
    <citation type="submission" date="2022-02" db="EMBL/GenBank/DDBJ databases">
        <authorList>
            <person name="Min J."/>
        </authorList>
    </citation>
    <scope>NUCLEOTIDE SEQUENCE [LARGE SCALE GENOMIC DNA]</scope>
    <source>
        <strain evidence="3 4">GR10-1</strain>
    </source>
</reference>
<dbReference type="PANTHER" id="PTHR42924:SF3">
    <property type="entry name" value="POLYMERASE_HISTIDINOL PHOSPHATASE N-TERMINAL DOMAIN-CONTAINING PROTEIN"/>
    <property type="match status" value="1"/>
</dbReference>
<dbReference type="Gene3D" id="3.20.20.140">
    <property type="entry name" value="Metal-dependent hydrolases"/>
    <property type="match status" value="1"/>
</dbReference>
<dbReference type="Pfam" id="PF02811">
    <property type="entry name" value="PHP"/>
    <property type="match status" value="1"/>
</dbReference>
<name>A0ABS9SJ34_9BACT</name>
<dbReference type="InterPro" id="IPR052018">
    <property type="entry name" value="PHP_domain"/>
</dbReference>
<sequence>MKKKIFSLLSLACIMLSANAQQKERNPKVKVADIPGFITLKGDFHLHTSYSDGHVMPYVRVMEAERDGLDVITLTEHIEAQKYFGLVSPDKEFSFKKANEAAANTHVLIIKGAEISPYVAPYHNNAFFLKDVNALKAPYNIGSNGKLVMKPKATEAELLTPFLEVQKQGGWVSYNHPGWLEKNGPRDLFLPIHQKLLDRGILRGAELVNNQRYNVHAHRIAIKHNLILLSGTDAHSSIQPPSADYHRPITLIFAKEKVRLQYERHWKPGERLCIPKMLFLPGSGKVKHCFKHLSLLKPKKVCRECKPGSADYRK</sequence>
<organism evidence="3 4">
    <name type="scientific">Niabella ginsengisoli</name>
    <dbReference type="NCBI Taxonomy" id="522298"/>
    <lineage>
        <taxon>Bacteria</taxon>
        <taxon>Pseudomonadati</taxon>
        <taxon>Bacteroidota</taxon>
        <taxon>Chitinophagia</taxon>
        <taxon>Chitinophagales</taxon>
        <taxon>Chitinophagaceae</taxon>
        <taxon>Niabella</taxon>
    </lineage>
</organism>
<evidence type="ECO:0000313" key="4">
    <source>
        <dbReference type="Proteomes" id="UP001202248"/>
    </source>
</evidence>
<feature type="domain" description="Polymerase/histidinol phosphatase N-terminal" evidence="2">
    <location>
        <begin position="42"/>
        <end position="121"/>
    </location>
</feature>
<dbReference type="SMART" id="SM00481">
    <property type="entry name" value="POLIIIAc"/>
    <property type="match status" value="1"/>
</dbReference>
<protein>
    <submittedName>
        <fullName evidence="3">PHP domain-containing protein</fullName>
    </submittedName>
</protein>
<feature type="signal peptide" evidence="1">
    <location>
        <begin position="1"/>
        <end position="20"/>
    </location>
</feature>
<evidence type="ECO:0000259" key="2">
    <source>
        <dbReference type="SMART" id="SM00481"/>
    </source>
</evidence>
<proteinExistence type="predicted"/>
<evidence type="ECO:0000313" key="3">
    <source>
        <dbReference type="EMBL" id="MCH5598381.1"/>
    </source>
</evidence>